<keyword evidence="3" id="KW-1185">Reference proteome</keyword>
<accession>A0A936ZLL9</accession>
<dbReference type="GO" id="GO:0005524">
    <property type="term" value="F:ATP binding"/>
    <property type="evidence" value="ECO:0007669"/>
    <property type="project" value="UniProtKB-KW"/>
</dbReference>
<dbReference type="Pfam" id="PF13521">
    <property type="entry name" value="AAA_28"/>
    <property type="match status" value="1"/>
</dbReference>
<feature type="domain" description="NadR/Ttd14 AAA" evidence="1">
    <location>
        <begin position="2"/>
        <end position="160"/>
    </location>
</feature>
<comment type="caution">
    <text evidence="2">The sequence shown here is derived from an EMBL/GenBank/DDBJ whole genome shotgun (WGS) entry which is preliminary data.</text>
</comment>
<sequence>MKVALLGAESTGKTWLAQAMAERLRVQGHRVAVVPEVLRHWCEAHGRSPQPQEHLAIGQAQEAQVDLAAAQSDIVIADTTALMVAIYGALLFDDHPLYRLALVRLRTYGLVLLTGLDLPWVADGLHRRDASDRAAVDAMVRQGLSRAGVDWRVVYGQGVERCDHALESVAEVAPWAWAPRPAIAARWQGACEGCGDPGCEQGLFRRLLKVGTGDSGPNGRTGAPS</sequence>
<evidence type="ECO:0000259" key="1">
    <source>
        <dbReference type="Pfam" id="PF13521"/>
    </source>
</evidence>
<dbReference type="EMBL" id="JAEQNA010000001">
    <property type="protein sequence ID" value="MBL0419500.1"/>
    <property type="molecule type" value="Genomic_DNA"/>
</dbReference>
<keyword evidence="2" id="KW-0067">ATP-binding</keyword>
<dbReference type="InterPro" id="IPR052735">
    <property type="entry name" value="NAD_biosynth-regulator"/>
</dbReference>
<evidence type="ECO:0000313" key="3">
    <source>
        <dbReference type="Proteomes" id="UP000613011"/>
    </source>
</evidence>
<dbReference type="Proteomes" id="UP000613011">
    <property type="component" value="Unassembled WGS sequence"/>
</dbReference>
<organism evidence="2 3">
    <name type="scientific">Ramlibacter aurantiacus</name>
    <dbReference type="NCBI Taxonomy" id="2801330"/>
    <lineage>
        <taxon>Bacteria</taxon>
        <taxon>Pseudomonadati</taxon>
        <taxon>Pseudomonadota</taxon>
        <taxon>Betaproteobacteria</taxon>
        <taxon>Burkholderiales</taxon>
        <taxon>Comamonadaceae</taxon>
        <taxon>Ramlibacter</taxon>
    </lineage>
</organism>
<proteinExistence type="predicted"/>
<dbReference type="Gene3D" id="3.40.50.300">
    <property type="entry name" value="P-loop containing nucleotide triphosphate hydrolases"/>
    <property type="match status" value="1"/>
</dbReference>
<dbReference type="AlphaFoldDB" id="A0A936ZLL9"/>
<gene>
    <name evidence="2" type="ORF">JI739_03975</name>
</gene>
<dbReference type="InterPro" id="IPR027417">
    <property type="entry name" value="P-loop_NTPase"/>
</dbReference>
<keyword evidence="2" id="KW-0547">Nucleotide-binding</keyword>
<dbReference type="PANTHER" id="PTHR37512">
    <property type="entry name" value="TRIFUNCTIONAL NAD BIOSYNTHESIS/REGULATOR PROTEIN NADR"/>
    <property type="match status" value="1"/>
</dbReference>
<dbReference type="PANTHER" id="PTHR37512:SF1">
    <property type="entry name" value="NADR_TTD14 AAA DOMAIN-CONTAINING PROTEIN"/>
    <property type="match status" value="1"/>
</dbReference>
<reference evidence="2" key="1">
    <citation type="submission" date="2021-01" db="EMBL/GenBank/DDBJ databases">
        <title>Ramlibacter sp. strain AW1 16S ribosomal RNA gene Genome sequencing and assembly.</title>
        <authorList>
            <person name="Kang M."/>
        </authorList>
    </citation>
    <scope>NUCLEOTIDE SEQUENCE</scope>
    <source>
        <strain evidence="2">AW1</strain>
    </source>
</reference>
<name>A0A936ZLL9_9BURK</name>
<dbReference type="InterPro" id="IPR038727">
    <property type="entry name" value="NadR/Ttd14_AAA_dom"/>
</dbReference>
<evidence type="ECO:0000313" key="2">
    <source>
        <dbReference type="EMBL" id="MBL0419500.1"/>
    </source>
</evidence>
<dbReference type="SUPFAM" id="SSF52540">
    <property type="entry name" value="P-loop containing nucleoside triphosphate hydrolases"/>
    <property type="match status" value="1"/>
</dbReference>
<protein>
    <submittedName>
        <fullName evidence="2">ATP-binding protein</fullName>
    </submittedName>
</protein>